<dbReference type="GO" id="GO:0061578">
    <property type="term" value="F:K63-linked deubiquitinase activity"/>
    <property type="evidence" value="ECO:0007669"/>
    <property type="project" value="InterPro"/>
</dbReference>
<comment type="cofactor">
    <cofactor evidence="1">
        <name>Zn(2+)</name>
        <dbReference type="ChEBI" id="CHEBI:29105"/>
    </cofactor>
</comment>
<protein>
    <submittedName>
        <fullName evidence="10 12">STAM-binding protein</fullName>
    </submittedName>
</protein>
<evidence type="ECO:0000259" key="9">
    <source>
        <dbReference type="PROSITE" id="PS50249"/>
    </source>
</evidence>
<keyword evidence="5" id="KW-0833">Ubl conjugation pathway</keyword>
<keyword evidence="6" id="KW-0378">Hydrolase</keyword>
<dbReference type="RefSeq" id="XP_025414260.1">
    <property type="nucleotide sequence ID" value="XM_025558475.1"/>
</dbReference>
<evidence type="ECO:0000313" key="11">
    <source>
        <dbReference type="Proteomes" id="UP000694846"/>
    </source>
</evidence>
<evidence type="ECO:0000256" key="7">
    <source>
        <dbReference type="ARBA" id="ARBA00022833"/>
    </source>
</evidence>
<dbReference type="SUPFAM" id="SSF102712">
    <property type="entry name" value="JAB1/MPN domain"/>
    <property type="match status" value="1"/>
</dbReference>
<dbReference type="Pfam" id="PF08969">
    <property type="entry name" value="USP8_dimer"/>
    <property type="match status" value="1"/>
</dbReference>
<proteinExistence type="inferred from homology"/>
<dbReference type="GO" id="GO:0140492">
    <property type="term" value="F:metal-dependent deubiquitinase activity"/>
    <property type="evidence" value="ECO:0007669"/>
    <property type="project" value="InterPro"/>
</dbReference>
<evidence type="ECO:0000256" key="3">
    <source>
        <dbReference type="ARBA" id="ARBA00022670"/>
    </source>
</evidence>
<reference evidence="12" key="2">
    <citation type="submission" date="2025-04" db="UniProtKB">
        <authorList>
            <consortium name="RefSeq"/>
        </authorList>
    </citation>
    <scope>IDENTIFICATION</scope>
    <source>
        <tissue evidence="12">Whole body</tissue>
    </source>
</reference>
<dbReference type="PANTHER" id="PTHR12947">
    <property type="entry name" value="AMSH-LIKE PROTEASE"/>
    <property type="match status" value="1"/>
</dbReference>
<evidence type="ECO:0000256" key="4">
    <source>
        <dbReference type="ARBA" id="ARBA00022723"/>
    </source>
</evidence>
<dbReference type="Proteomes" id="UP000694846">
    <property type="component" value="Unplaced"/>
</dbReference>
<evidence type="ECO:0000256" key="1">
    <source>
        <dbReference type="ARBA" id="ARBA00001947"/>
    </source>
</evidence>
<dbReference type="GO" id="GO:0006508">
    <property type="term" value="P:proteolysis"/>
    <property type="evidence" value="ECO:0007669"/>
    <property type="project" value="UniProtKB-KW"/>
</dbReference>
<keyword evidence="3" id="KW-0645">Protease</keyword>
<dbReference type="SUPFAM" id="SSF140856">
    <property type="entry name" value="USP8 N-terminal domain-like"/>
    <property type="match status" value="1"/>
</dbReference>
<comment type="similarity">
    <text evidence="2">Belongs to the peptidase M67C family.</text>
</comment>
<feature type="domain" description="MPN" evidence="9">
    <location>
        <begin position="247"/>
        <end position="376"/>
    </location>
</feature>
<dbReference type="CDD" id="cd08066">
    <property type="entry name" value="MPN_AMSH_like"/>
    <property type="match status" value="1"/>
</dbReference>
<dbReference type="EMBL" id="GGMS01001454">
    <property type="protein sequence ID" value="MBY70657.1"/>
    <property type="molecule type" value="Transcribed_RNA"/>
</dbReference>
<dbReference type="Gene3D" id="1.20.58.80">
    <property type="entry name" value="Phosphotransferase system, lactose/cellobiose-type IIA subunit"/>
    <property type="match status" value="1"/>
</dbReference>
<dbReference type="InterPro" id="IPR044098">
    <property type="entry name" value="STAMBP/STALP-like_MPN"/>
</dbReference>
<keyword evidence="11" id="KW-1185">Reference proteome</keyword>
<gene>
    <name evidence="10" type="primary">Stambp</name>
    <name evidence="12" type="synonym">LOC112686272</name>
    <name evidence="10" type="ORF">g.65285</name>
</gene>
<sequence>MNRNHPDVENVVLTPEKRIQELSRLSSKIELNTSIAARKYYRSGREMISMAEVYLKENNLEQAYILYMRFMTLFLETINEHPDYKNVPIEERKLNYQALRDVLPKTEKIKIKLLEQYNNEYELYTERKALQEFKEKHEKEVLSKEKINKSPGFIKGVSQEQSNSVINNVTPEVNYINLRNDYSSLETRPLNQNLITLNELNDNIASSSIPAYSNSQIQFNTDRPIVDRSTKPMLYKNSPGPYNLRCIIVPCNLTKRFLEHAQSNTFKNLETCGILAGKLSSNCLIITHLMIPKQSGTSDSCTTMNEEDIFEFQDRQDLITLGWIHTHPTQTSFMSSVDLHTHYSYQLMMPEAIAIVCAPKYNESNFFFLTPYHGLQVIADCKSVSGFHTHNTDGDIYAVAEHYVLDDNLLVNVVDFR</sequence>
<dbReference type="GO" id="GO:0046872">
    <property type="term" value="F:metal ion binding"/>
    <property type="evidence" value="ECO:0007669"/>
    <property type="project" value="UniProtKB-KW"/>
</dbReference>
<dbReference type="PROSITE" id="PS50249">
    <property type="entry name" value="MPN"/>
    <property type="match status" value="1"/>
</dbReference>
<reference evidence="10" key="1">
    <citation type="submission" date="2018-04" db="EMBL/GenBank/DDBJ databases">
        <title>Transcriptome assembly of Sipha flava.</title>
        <authorList>
            <person name="Scully E.D."/>
            <person name="Geib S.M."/>
            <person name="Palmer N.A."/>
            <person name="Koch K."/>
            <person name="Bradshaw J."/>
            <person name="Heng-Moss T."/>
            <person name="Sarath G."/>
        </authorList>
    </citation>
    <scope>NUCLEOTIDE SEQUENCE</scope>
</reference>
<dbReference type="Pfam" id="PF01398">
    <property type="entry name" value="JAB"/>
    <property type="match status" value="1"/>
</dbReference>
<evidence type="ECO:0000313" key="12">
    <source>
        <dbReference type="RefSeq" id="XP_025414260.1"/>
    </source>
</evidence>
<dbReference type="GO" id="GO:0070536">
    <property type="term" value="P:protein K63-linked deubiquitination"/>
    <property type="evidence" value="ECO:0007669"/>
    <property type="project" value="InterPro"/>
</dbReference>
<name>A0A2S2PYQ9_9HEMI</name>
<dbReference type="PANTHER" id="PTHR12947:SF13">
    <property type="entry name" value="FI19924P1"/>
    <property type="match status" value="1"/>
</dbReference>
<evidence type="ECO:0000256" key="8">
    <source>
        <dbReference type="ARBA" id="ARBA00023049"/>
    </source>
</evidence>
<dbReference type="GO" id="GO:0005768">
    <property type="term" value="C:endosome"/>
    <property type="evidence" value="ECO:0007669"/>
    <property type="project" value="TreeGrafter"/>
</dbReference>
<dbReference type="OrthoDB" id="3640at2759"/>
<evidence type="ECO:0000313" key="10">
    <source>
        <dbReference type="EMBL" id="MBY70657.1"/>
    </source>
</evidence>
<evidence type="ECO:0000256" key="2">
    <source>
        <dbReference type="ARBA" id="ARBA00010981"/>
    </source>
</evidence>
<dbReference type="AlphaFoldDB" id="A0A2S2PYQ9"/>
<keyword evidence="8" id="KW-0482">Metalloprotease</keyword>
<dbReference type="InterPro" id="IPR015063">
    <property type="entry name" value="USP8_dimer"/>
</dbReference>
<organism evidence="10">
    <name type="scientific">Sipha flava</name>
    <name type="common">yellow sugarcane aphid</name>
    <dbReference type="NCBI Taxonomy" id="143950"/>
    <lineage>
        <taxon>Eukaryota</taxon>
        <taxon>Metazoa</taxon>
        <taxon>Ecdysozoa</taxon>
        <taxon>Arthropoda</taxon>
        <taxon>Hexapoda</taxon>
        <taxon>Insecta</taxon>
        <taxon>Pterygota</taxon>
        <taxon>Neoptera</taxon>
        <taxon>Paraneoptera</taxon>
        <taxon>Hemiptera</taxon>
        <taxon>Sternorrhyncha</taxon>
        <taxon>Aphidomorpha</taxon>
        <taxon>Aphidoidea</taxon>
        <taxon>Aphididae</taxon>
        <taxon>Sipha</taxon>
    </lineage>
</organism>
<dbReference type="GO" id="GO:0016020">
    <property type="term" value="C:membrane"/>
    <property type="evidence" value="ECO:0007669"/>
    <property type="project" value="TreeGrafter"/>
</dbReference>
<evidence type="ECO:0000256" key="5">
    <source>
        <dbReference type="ARBA" id="ARBA00022786"/>
    </source>
</evidence>
<keyword evidence="7" id="KW-0862">Zinc</keyword>
<dbReference type="InterPro" id="IPR000555">
    <property type="entry name" value="JAMM/MPN+_dom"/>
</dbReference>
<dbReference type="InterPro" id="IPR037518">
    <property type="entry name" value="MPN"/>
</dbReference>
<accession>A0A2S2PYQ9</accession>
<dbReference type="SMART" id="SM00232">
    <property type="entry name" value="JAB_MPN"/>
    <property type="match status" value="1"/>
</dbReference>
<evidence type="ECO:0000256" key="6">
    <source>
        <dbReference type="ARBA" id="ARBA00022801"/>
    </source>
</evidence>
<keyword evidence="4" id="KW-0479">Metal-binding</keyword>
<dbReference type="Gene3D" id="3.40.140.10">
    <property type="entry name" value="Cytidine Deaminase, domain 2"/>
    <property type="match status" value="1"/>
</dbReference>